<dbReference type="OrthoDB" id="221261at2"/>
<evidence type="ECO:0000256" key="1">
    <source>
        <dbReference type="SAM" id="MobiDB-lite"/>
    </source>
</evidence>
<dbReference type="Proteomes" id="UP000321933">
    <property type="component" value="Unassembled WGS sequence"/>
</dbReference>
<sequence length="896" mass="98483">MVIANESLTLVPRSHNRLHSVPECPGRQEQGLATVASADGSAADKATTMSNTNFSAPVFALCLAAVTALSPGSPAVAATAAPEQTLAIDDKSAWDRYISIRRAMENGGILPEPVSSSPTTPMEPQTPTTSIADSEKDTPPPTDNAPPAVPPEETPQRPSPEAALEPMVYTRVPRTHGQHTVTLRGGESYTLHSPDIWDRLPDTKHVFDGFNAPGQLVYRDVDGSERVLYDCMQREKPCVPLDPAVSLDGSKILFSVYRADRLRNAYLSGTTLPNQQLGSITNAQLHIVDVASGEVHPLPQPAGALDVSPTWLPDGRIMFASNRDPQREPFLDRITPNNRADPRFYIANADGSDVHLVTQHEVSTAMHPYLLRSGRVAYGSQWLSHNLPYMSTNGGVNWPGTLDNMWVVMDMDYRGGDMTALYGAHRASLKTSTGRTKHTKALHFLGERRNGDVCVANYYRGNNLGLGDVICWAPEPVGIEGALPRFQPRKLYNVADWSRSDDNPSFRENGIYQGKIGYPEGAPNNQLLLTVGRGYCTQVSGSVTGFQNAVAGQPGKLACDTGLYLTTRIPSRDMDDLTLVVDAPEWHEFGARMVVARQVDTPALSNTSDGSCQLASSDAGTAETAPYKPYHFNHNYRVSANNGGEIDGLPHSQLAGIRFWEVIPNGSRRSFSNFTGNRLRLLGDTPLLADKSFKVSLPCDTPYIMAGIDARGRVIKRDQIPQSLRPGEKRVCSGCHLHSRKGRPYENSEAFLAEPVALTSATPVPVYERDIKPIFARRCLTCHVSDVPLMDYDDLVWDQFQTSVTPERRLQVSQSSNEKRRFGLQRPYTSKYVNSMFARESLLYWKAANERTDGRSDATYSDDIDFGPPHPTDITDDELRILAEWIDSGATRIIPN</sequence>
<feature type="compositionally biased region" description="Low complexity" evidence="1">
    <location>
        <begin position="115"/>
        <end position="130"/>
    </location>
</feature>
<dbReference type="EMBL" id="VRYZ01000008">
    <property type="protein sequence ID" value="TXS89638.1"/>
    <property type="molecule type" value="Genomic_DNA"/>
</dbReference>
<dbReference type="Gene3D" id="2.120.10.30">
    <property type="entry name" value="TolB, C-terminal domain"/>
    <property type="match status" value="1"/>
</dbReference>
<name>A0A5C8ZMF8_9GAMM</name>
<dbReference type="InterPro" id="IPR011042">
    <property type="entry name" value="6-blade_b-propeller_TolB-like"/>
</dbReference>
<organism evidence="3 4">
    <name type="scientific">Parahaliea aestuarii</name>
    <dbReference type="NCBI Taxonomy" id="1852021"/>
    <lineage>
        <taxon>Bacteria</taxon>
        <taxon>Pseudomonadati</taxon>
        <taxon>Pseudomonadota</taxon>
        <taxon>Gammaproteobacteria</taxon>
        <taxon>Cellvibrionales</taxon>
        <taxon>Halieaceae</taxon>
        <taxon>Parahaliea</taxon>
    </lineage>
</organism>
<feature type="compositionally biased region" description="Pro residues" evidence="1">
    <location>
        <begin position="139"/>
        <end position="153"/>
    </location>
</feature>
<dbReference type="SUPFAM" id="SSF82171">
    <property type="entry name" value="DPP6 N-terminal domain-like"/>
    <property type="match status" value="1"/>
</dbReference>
<evidence type="ECO:0000259" key="2">
    <source>
        <dbReference type="Pfam" id="PF18582"/>
    </source>
</evidence>
<comment type="caution">
    <text evidence="3">The sequence shown here is derived from an EMBL/GenBank/DDBJ whole genome shotgun (WGS) entry which is preliminary data.</text>
</comment>
<evidence type="ECO:0000313" key="4">
    <source>
        <dbReference type="Proteomes" id="UP000321933"/>
    </source>
</evidence>
<dbReference type="InterPro" id="IPR040698">
    <property type="entry name" value="HZS_alpha_mid"/>
</dbReference>
<accession>A0A5C8ZMF8</accession>
<dbReference type="Pfam" id="PF07676">
    <property type="entry name" value="PD40"/>
    <property type="match status" value="1"/>
</dbReference>
<dbReference type="InterPro" id="IPR011659">
    <property type="entry name" value="WD40"/>
</dbReference>
<protein>
    <recommendedName>
        <fullName evidence="2">Hydrazine synthase alpha subunit middle domain-containing protein</fullName>
    </recommendedName>
</protein>
<gene>
    <name evidence="3" type="ORF">FVW59_16605</name>
</gene>
<keyword evidence="4" id="KW-1185">Reference proteome</keyword>
<dbReference type="AlphaFoldDB" id="A0A5C8ZMF8"/>
<evidence type="ECO:0000313" key="3">
    <source>
        <dbReference type="EMBL" id="TXS89638.1"/>
    </source>
</evidence>
<feature type="region of interest" description="Disordered" evidence="1">
    <location>
        <begin position="108"/>
        <end position="161"/>
    </location>
</feature>
<reference evidence="3 4" key="1">
    <citation type="submission" date="2019-08" db="EMBL/GenBank/DDBJ databases">
        <title>Parahaliea maris sp. nov., isolated from the surface seawater.</title>
        <authorList>
            <person name="Liu Y."/>
        </authorList>
    </citation>
    <scope>NUCLEOTIDE SEQUENCE [LARGE SCALE GENOMIC DNA]</scope>
    <source>
        <strain evidence="3 4">S2-26</strain>
    </source>
</reference>
<proteinExistence type="predicted"/>
<dbReference type="Pfam" id="PF18582">
    <property type="entry name" value="HZS_alpha"/>
    <property type="match status" value="1"/>
</dbReference>
<feature type="domain" description="Hydrazine synthase alpha subunit middle" evidence="2">
    <location>
        <begin position="670"/>
        <end position="736"/>
    </location>
</feature>